<feature type="compositionally biased region" description="Acidic residues" evidence="3">
    <location>
        <begin position="67"/>
        <end position="78"/>
    </location>
</feature>
<dbReference type="PANTHER" id="PTHR22881">
    <property type="entry name" value="BROMODOMAIN CONTAINING PROTEIN"/>
    <property type="match status" value="1"/>
</dbReference>
<evidence type="ECO:0000256" key="2">
    <source>
        <dbReference type="PROSITE-ProRule" id="PRU00035"/>
    </source>
</evidence>
<feature type="compositionally biased region" description="Basic and acidic residues" evidence="3">
    <location>
        <begin position="127"/>
        <end position="141"/>
    </location>
</feature>
<dbReference type="SMART" id="SM00297">
    <property type="entry name" value="BROMO"/>
    <property type="match status" value="1"/>
</dbReference>
<reference evidence="5" key="1">
    <citation type="submission" date="2016-07" db="EMBL/GenBank/DDBJ databases">
        <title>De novo transcriptome assembly of four accessions of the metal hyperaccumulator plant Noccaea caerulescens.</title>
        <authorList>
            <person name="Blande D."/>
            <person name="Halimaa P."/>
            <person name="Tervahauta A.I."/>
            <person name="Aarts M.G."/>
            <person name="Karenlampi S.O."/>
        </authorList>
    </citation>
    <scope>NUCLEOTIDE SEQUENCE</scope>
</reference>
<feature type="compositionally biased region" description="Polar residues" evidence="3">
    <location>
        <begin position="93"/>
        <end position="106"/>
    </location>
</feature>
<evidence type="ECO:0000256" key="3">
    <source>
        <dbReference type="SAM" id="MobiDB-lite"/>
    </source>
</evidence>
<accession>A0A1J3DVH6</accession>
<dbReference type="InterPro" id="IPR001487">
    <property type="entry name" value="Bromodomain"/>
</dbReference>
<organism evidence="5">
    <name type="scientific">Noccaea caerulescens</name>
    <name type="common">Alpine penny-cress</name>
    <name type="synonym">Thlaspi caerulescens</name>
    <dbReference type="NCBI Taxonomy" id="107243"/>
    <lineage>
        <taxon>Eukaryota</taxon>
        <taxon>Viridiplantae</taxon>
        <taxon>Streptophyta</taxon>
        <taxon>Embryophyta</taxon>
        <taxon>Tracheophyta</taxon>
        <taxon>Spermatophyta</taxon>
        <taxon>Magnoliopsida</taxon>
        <taxon>eudicotyledons</taxon>
        <taxon>Gunneridae</taxon>
        <taxon>Pentapetalae</taxon>
        <taxon>rosids</taxon>
        <taxon>malvids</taxon>
        <taxon>Brassicales</taxon>
        <taxon>Brassicaceae</taxon>
        <taxon>Coluteocarpeae</taxon>
        <taxon>Noccaea</taxon>
    </lineage>
</organism>
<feature type="compositionally biased region" description="Polar residues" evidence="3">
    <location>
        <begin position="359"/>
        <end position="375"/>
    </location>
</feature>
<evidence type="ECO:0000259" key="4">
    <source>
        <dbReference type="PROSITE" id="PS50014"/>
    </source>
</evidence>
<sequence>MGEVADTLTKKKKKGRPSFIEVQKRALKQQQLLQQKKDAPKEELRSGFKNPNSGSRSNRRKYYPNEASDEDDDDDDYYDDKKRRKNQRLLHGFNSNDRLRSSNVKSNGCDFDGNASIRRRIIGGTGSDDKKIDDSKDELRSGFKNPNSGSRSNRRKYNLNEASEEDDDDDKRRKKKQRLLHGLNSNDRLRSSNVKSDGCDFDDNASIRRRIIGATGSDDKLQKASKGTDILQRSLVESGPFTPLPDKKLLLFIVDRLQKKDTYGVYSDPVDPEELPDYHDIITNPMDFSTLRKKLESGAYTSLEQFEQDVFLICTNAMEYNSADTVYFRQARAMLEIAKKDFENLRQESDEEEEEPVKLSQQPTTGIKKQPEPSSVDTAHILGGDYSRLCGAYNLRRTPPYRFRQAETWDRINHHNSENQNGSSIDWEKEFPPSVVKAVEKNGMKNVENRRDTYNHDSDSTSLQEVSIFTTFDDDLKQLTPVGLRNEYGYAMSLARFAAKLGPVAWRFANKRTETSLPNGIGFGFGENQEAPPQQQFSNDLASDDHLHSSRIIMSQTTSVSSIEAARLLNQESESNGLVRALTGFNNNQNQMVETALSRQGLLLPPNRKQEFTRFRPDLNVKLVSPNSPSL</sequence>
<dbReference type="PROSITE" id="PS50014">
    <property type="entry name" value="BROMODOMAIN_2"/>
    <property type="match status" value="1"/>
</dbReference>
<dbReference type="PROSITE" id="PS00633">
    <property type="entry name" value="BROMODOMAIN_1"/>
    <property type="match status" value="1"/>
</dbReference>
<protein>
    <submittedName>
        <fullName evidence="5">Bromodomain and PHD finger-containing protein 3</fullName>
    </submittedName>
</protein>
<proteinExistence type="predicted"/>
<dbReference type="PANTHER" id="PTHR22881:SF11">
    <property type="entry name" value="BROMODOMAIN-CONTAINING PROTEIN DDB_G0270170-LIKE ISOFORM X1"/>
    <property type="match status" value="1"/>
</dbReference>
<dbReference type="EMBL" id="GEVI01008389">
    <property type="protein sequence ID" value="JAU23931.1"/>
    <property type="molecule type" value="Transcribed_RNA"/>
</dbReference>
<feature type="region of interest" description="Disordered" evidence="3">
    <location>
        <begin position="29"/>
        <end position="196"/>
    </location>
</feature>
<dbReference type="AlphaFoldDB" id="A0A1J3DVH6"/>
<feature type="domain" description="Bromo" evidence="4">
    <location>
        <begin position="258"/>
        <end position="328"/>
    </location>
</feature>
<gene>
    <name evidence="5" type="ORF">GA_TR17060_c0_g1_i1_g.54707</name>
</gene>
<feature type="region of interest" description="Disordered" evidence="3">
    <location>
        <begin position="345"/>
        <end position="375"/>
    </location>
</feature>
<dbReference type="InterPro" id="IPR051831">
    <property type="entry name" value="Bromodomain_contain_prot"/>
</dbReference>
<feature type="compositionally biased region" description="Basic and acidic residues" evidence="3">
    <location>
        <begin position="35"/>
        <end position="46"/>
    </location>
</feature>
<evidence type="ECO:0000313" key="5">
    <source>
        <dbReference type="EMBL" id="JAU23931.1"/>
    </source>
</evidence>
<dbReference type="Pfam" id="PF00439">
    <property type="entry name" value="Bromodomain"/>
    <property type="match status" value="1"/>
</dbReference>
<evidence type="ECO:0000256" key="1">
    <source>
        <dbReference type="ARBA" id="ARBA00023117"/>
    </source>
</evidence>
<dbReference type="CDD" id="cd04369">
    <property type="entry name" value="Bromodomain"/>
    <property type="match status" value="1"/>
</dbReference>
<name>A0A1J3DVH6_NOCCA</name>
<dbReference type="Gene3D" id="1.20.920.10">
    <property type="entry name" value="Bromodomain-like"/>
    <property type="match status" value="1"/>
</dbReference>
<dbReference type="InterPro" id="IPR036427">
    <property type="entry name" value="Bromodomain-like_sf"/>
</dbReference>
<feature type="compositionally biased region" description="Polar residues" evidence="3">
    <location>
        <begin position="183"/>
        <end position="195"/>
    </location>
</feature>
<dbReference type="PRINTS" id="PR00503">
    <property type="entry name" value="BROMODOMAIN"/>
</dbReference>
<feature type="region of interest" description="Disordered" evidence="3">
    <location>
        <begin position="1"/>
        <end position="20"/>
    </location>
</feature>
<dbReference type="InterPro" id="IPR018359">
    <property type="entry name" value="Bromodomain_CS"/>
</dbReference>
<keyword evidence="1 2" id="KW-0103">Bromodomain</keyword>
<dbReference type="SUPFAM" id="SSF47370">
    <property type="entry name" value="Bromodomain"/>
    <property type="match status" value="1"/>
</dbReference>